<dbReference type="GO" id="GO:0000155">
    <property type="term" value="F:phosphorelay sensor kinase activity"/>
    <property type="evidence" value="ECO:0007669"/>
    <property type="project" value="InterPro"/>
</dbReference>
<dbReference type="SUPFAM" id="SSF47384">
    <property type="entry name" value="Homodimeric domain of signal transducing histidine kinase"/>
    <property type="match status" value="1"/>
</dbReference>
<dbReference type="CDD" id="cd00082">
    <property type="entry name" value="HisKA"/>
    <property type="match status" value="1"/>
</dbReference>
<dbReference type="NCBIfam" id="TIGR00229">
    <property type="entry name" value="sensory_box"/>
    <property type="match status" value="1"/>
</dbReference>
<reference evidence="17 18" key="1">
    <citation type="submission" date="2016-05" db="EMBL/GenBank/DDBJ databases">
        <authorList>
            <person name="Lavstsen T."/>
            <person name="Jespersen J.S."/>
        </authorList>
    </citation>
    <scope>NUCLEOTIDE SEQUENCE [LARGE SCALE GENOMIC DNA]</scope>
    <source>
        <strain evidence="17 18">B7-9</strain>
    </source>
</reference>
<keyword evidence="11" id="KW-0902">Two-component regulatory system</keyword>
<evidence type="ECO:0000256" key="5">
    <source>
        <dbReference type="ARBA" id="ARBA00022475"/>
    </source>
</evidence>
<dbReference type="RefSeq" id="WP_097650820.1">
    <property type="nucleotide sequence ID" value="NZ_LYXE01000031.1"/>
</dbReference>
<dbReference type="Pfam" id="PF00072">
    <property type="entry name" value="Response_reg"/>
    <property type="match status" value="1"/>
</dbReference>
<evidence type="ECO:0000256" key="1">
    <source>
        <dbReference type="ARBA" id="ARBA00000085"/>
    </source>
</evidence>
<dbReference type="InterPro" id="IPR013656">
    <property type="entry name" value="PAS_4"/>
</dbReference>
<dbReference type="FunFam" id="3.30.565.10:FF:000023">
    <property type="entry name" value="PAS domain-containing sensor histidine kinase"/>
    <property type="match status" value="1"/>
</dbReference>
<evidence type="ECO:0000256" key="8">
    <source>
        <dbReference type="ARBA" id="ARBA00022741"/>
    </source>
</evidence>
<comment type="catalytic activity">
    <reaction evidence="1">
        <text>ATP + protein L-histidine = ADP + protein N-phospho-L-histidine.</text>
        <dbReference type="EC" id="2.7.13.3"/>
    </reaction>
</comment>
<dbReference type="GO" id="GO:0009927">
    <property type="term" value="F:histidine phosphotransfer kinase activity"/>
    <property type="evidence" value="ECO:0007669"/>
    <property type="project" value="TreeGrafter"/>
</dbReference>
<keyword evidence="7" id="KW-0808">Transferase</keyword>
<feature type="domain" description="Histidine kinase" evidence="14">
    <location>
        <begin position="324"/>
        <end position="550"/>
    </location>
</feature>
<keyword evidence="12" id="KW-0472">Membrane</keyword>
<dbReference type="GO" id="GO:0005524">
    <property type="term" value="F:ATP binding"/>
    <property type="evidence" value="ECO:0007669"/>
    <property type="project" value="UniProtKB-KW"/>
</dbReference>
<sequence length="692" mass="77756">MDAPATSLSDLTPQMLHALYQVSRQLARSQSVTQIERTLVTGLCEVVHCTGVIWYTLVETEAGGYLAYGDSLGAPDVLMRDQHIWHDQIVPWRVPLVEDARVLSVATLLNLYQDQCAAFEGCGALITGEKKAYALVVVLWSTHIQRPTGWQQALVSLAEDCGYGLDRLNVKLGLATFMLDQMHHFTTIRAEQERTRAVIDATNDAILMIDEYRRPILINRRARFFFGVKERELIGKSFEQLSRFLAQIFEQSTTFNDWLLQLLGSQTARDVREFALHSPERRLLQCFSAPVTDVHDRYRGRILIFRDITREREVERMKNDFVSTVSHELRTPLTSIQGSLQLVLGKPGSPRSTSAGELSPRNLELLTISLANTERLIRLINDILDLAKIEQGRIQLRREPIRSEELCQSAVRDMHALASAKQIRLEVEATSVLPAVMADRDRSLQVLINLLSNAIKFSPVGGRVLLRVQRHENVVCFAVQDWGRGIPPEHHERVFQRFQQLDSSSTREFSGTGLGLAISKTLVEEQGGNIWLESVAGQGTTFHFTLPIVPGSEGLAFSSGEPVQARRSHILVVEDDPYVRPVLIRLLQRYGLQVTHANDGFEALAAINLLQPDLVLLDIKMPGIDGLEVLYRMHQHPEMAHIPVIILTADDLNEHTRTRGMALGARAYLEKPVGSERLINTINRVLAAEEQG</sequence>
<dbReference type="InterPro" id="IPR003661">
    <property type="entry name" value="HisK_dim/P_dom"/>
</dbReference>
<keyword evidence="10" id="KW-0067">ATP-binding</keyword>
<evidence type="ECO:0000256" key="12">
    <source>
        <dbReference type="ARBA" id="ARBA00023136"/>
    </source>
</evidence>
<accession>A0A2H3LDN8</accession>
<dbReference type="Gene3D" id="3.40.50.2300">
    <property type="match status" value="1"/>
</dbReference>
<dbReference type="InterPro" id="IPR003594">
    <property type="entry name" value="HATPase_dom"/>
</dbReference>
<dbReference type="PANTHER" id="PTHR43047">
    <property type="entry name" value="TWO-COMPONENT HISTIDINE PROTEIN KINASE"/>
    <property type="match status" value="1"/>
</dbReference>
<dbReference type="InterPro" id="IPR001789">
    <property type="entry name" value="Sig_transdc_resp-reg_receiver"/>
</dbReference>
<dbReference type="GO" id="GO:0005886">
    <property type="term" value="C:plasma membrane"/>
    <property type="evidence" value="ECO:0007669"/>
    <property type="project" value="UniProtKB-SubCell"/>
</dbReference>
<evidence type="ECO:0000313" key="18">
    <source>
        <dbReference type="Proteomes" id="UP000220922"/>
    </source>
</evidence>
<dbReference type="PANTHER" id="PTHR43047:SF72">
    <property type="entry name" value="OSMOSENSING HISTIDINE PROTEIN KINASE SLN1"/>
    <property type="match status" value="1"/>
</dbReference>
<evidence type="ECO:0000259" key="16">
    <source>
        <dbReference type="PROSITE" id="PS50112"/>
    </source>
</evidence>
<dbReference type="CDD" id="cd16922">
    <property type="entry name" value="HATPase_EvgS-ArcB-TorS-like"/>
    <property type="match status" value="1"/>
</dbReference>
<comment type="caution">
    <text evidence="17">The sequence shown here is derived from an EMBL/GenBank/DDBJ whole genome shotgun (WGS) entry which is preliminary data.</text>
</comment>
<evidence type="ECO:0000256" key="3">
    <source>
        <dbReference type="ARBA" id="ARBA00004314"/>
    </source>
</evidence>
<dbReference type="SMART" id="SM00388">
    <property type="entry name" value="HisKA"/>
    <property type="match status" value="1"/>
</dbReference>
<evidence type="ECO:0000256" key="13">
    <source>
        <dbReference type="PROSITE-ProRule" id="PRU00169"/>
    </source>
</evidence>
<dbReference type="Gene3D" id="1.10.287.130">
    <property type="match status" value="1"/>
</dbReference>
<organism evidence="17 18">
    <name type="scientific">Candidatus Chloroploca asiatica</name>
    <dbReference type="NCBI Taxonomy" id="1506545"/>
    <lineage>
        <taxon>Bacteria</taxon>
        <taxon>Bacillati</taxon>
        <taxon>Chloroflexota</taxon>
        <taxon>Chloroflexia</taxon>
        <taxon>Chloroflexales</taxon>
        <taxon>Chloroflexineae</taxon>
        <taxon>Oscillochloridaceae</taxon>
        <taxon>Candidatus Chloroploca</taxon>
    </lineage>
</organism>
<dbReference type="InterPro" id="IPR011006">
    <property type="entry name" value="CheY-like_superfamily"/>
</dbReference>
<dbReference type="PROSITE" id="PS50109">
    <property type="entry name" value="HIS_KIN"/>
    <property type="match status" value="1"/>
</dbReference>
<proteinExistence type="predicted"/>
<evidence type="ECO:0000256" key="9">
    <source>
        <dbReference type="ARBA" id="ARBA00022777"/>
    </source>
</evidence>
<feature type="modified residue" description="4-aspartylphosphate" evidence="13">
    <location>
        <position position="618"/>
    </location>
</feature>
<dbReference type="PRINTS" id="PR00344">
    <property type="entry name" value="BCTRLSENSOR"/>
</dbReference>
<dbReference type="SMART" id="SM00448">
    <property type="entry name" value="REC"/>
    <property type="match status" value="1"/>
</dbReference>
<dbReference type="Pfam" id="PF02518">
    <property type="entry name" value="HATPase_c"/>
    <property type="match status" value="1"/>
</dbReference>
<protein>
    <recommendedName>
        <fullName evidence="4">histidine kinase</fullName>
        <ecNumber evidence="4">2.7.13.3</ecNumber>
    </recommendedName>
</protein>
<dbReference type="InterPro" id="IPR035965">
    <property type="entry name" value="PAS-like_dom_sf"/>
</dbReference>
<keyword evidence="9" id="KW-0418">Kinase</keyword>
<dbReference type="SUPFAM" id="SSF55785">
    <property type="entry name" value="PYP-like sensor domain (PAS domain)"/>
    <property type="match status" value="1"/>
</dbReference>
<dbReference type="InterPro" id="IPR036097">
    <property type="entry name" value="HisK_dim/P_sf"/>
</dbReference>
<evidence type="ECO:0000256" key="2">
    <source>
        <dbReference type="ARBA" id="ARBA00004236"/>
    </source>
</evidence>
<dbReference type="InterPro" id="IPR005467">
    <property type="entry name" value="His_kinase_dom"/>
</dbReference>
<evidence type="ECO:0000256" key="10">
    <source>
        <dbReference type="ARBA" id="ARBA00022840"/>
    </source>
</evidence>
<keyword evidence="5" id="KW-1003">Cell membrane</keyword>
<dbReference type="Pfam" id="PF08448">
    <property type="entry name" value="PAS_4"/>
    <property type="match status" value="1"/>
</dbReference>
<dbReference type="EC" id="2.7.13.3" evidence="4"/>
<dbReference type="FunFam" id="1.10.287.130:FF:000001">
    <property type="entry name" value="Two-component sensor histidine kinase"/>
    <property type="match status" value="1"/>
</dbReference>
<evidence type="ECO:0000259" key="15">
    <source>
        <dbReference type="PROSITE" id="PS50110"/>
    </source>
</evidence>
<dbReference type="SMART" id="SM00387">
    <property type="entry name" value="HATPase_c"/>
    <property type="match status" value="1"/>
</dbReference>
<dbReference type="SUPFAM" id="SSF55874">
    <property type="entry name" value="ATPase domain of HSP90 chaperone/DNA topoisomerase II/histidine kinase"/>
    <property type="match status" value="1"/>
</dbReference>
<dbReference type="InterPro" id="IPR004358">
    <property type="entry name" value="Sig_transdc_His_kin-like_C"/>
</dbReference>
<dbReference type="Gene3D" id="3.30.565.10">
    <property type="entry name" value="Histidine kinase-like ATPase, C-terminal domain"/>
    <property type="match status" value="1"/>
</dbReference>
<gene>
    <name evidence="17" type="ORF">A9Q02_08955</name>
</gene>
<keyword evidence="6 13" id="KW-0597">Phosphoprotein</keyword>
<dbReference type="EMBL" id="LYXE01000031">
    <property type="protein sequence ID" value="PDW00736.1"/>
    <property type="molecule type" value="Genomic_DNA"/>
</dbReference>
<evidence type="ECO:0000256" key="6">
    <source>
        <dbReference type="ARBA" id="ARBA00022553"/>
    </source>
</evidence>
<dbReference type="CDD" id="cd00156">
    <property type="entry name" value="REC"/>
    <property type="match status" value="1"/>
</dbReference>
<evidence type="ECO:0000256" key="4">
    <source>
        <dbReference type="ARBA" id="ARBA00012438"/>
    </source>
</evidence>
<feature type="domain" description="PAS" evidence="16">
    <location>
        <begin position="191"/>
        <end position="237"/>
    </location>
</feature>
<dbReference type="InterPro" id="IPR000014">
    <property type="entry name" value="PAS"/>
</dbReference>
<dbReference type="Proteomes" id="UP000220922">
    <property type="component" value="Unassembled WGS sequence"/>
</dbReference>
<dbReference type="PROSITE" id="PS50110">
    <property type="entry name" value="RESPONSE_REGULATORY"/>
    <property type="match status" value="1"/>
</dbReference>
<dbReference type="Pfam" id="PF00512">
    <property type="entry name" value="HisKA"/>
    <property type="match status" value="1"/>
</dbReference>
<name>A0A2H3LDN8_9CHLR</name>
<dbReference type="AlphaFoldDB" id="A0A2H3LDN8"/>
<dbReference type="Gene3D" id="3.30.450.20">
    <property type="entry name" value="PAS domain"/>
    <property type="match status" value="1"/>
</dbReference>
<evidence type="ECO:0000256" key="11">
    <source>
        <dbReference type="ARBA" id="ARBA00023012"/>
    </source>
</evidence>
<dbReference type="OrthoDB" id="9813151at2"/>
<keyword evidence="8" id="KW-0547">Nucleotide-binding</keyword>
<dbReference type="SUPFAM" id="SSF52172">
    <property type="entry name" value="CheY-like"/>
    <property type="match status" value="1"/>
</dbReference>
<evidence type="ECO:0000259" key="14">
    <source>
        <dbReference type="PROSITE" id="PS50109"/>
    </source>
</evidence>
<dbReference type="PROSITE" id="PS50112">
    <property type="entry name" value="PAS"/>
    <property type="match status" value="1"/>
</dbReference>
<evidence type="ECO:0000256" key="7">
    <source>
        <dbReference type="ARBA" id="ARBA00022679"/>
    </source>
</evidence>
<dbReference type="InterPro" id="IPR036890">
    <property type="entry name" value="HATPase_C_sf"/>
</dbReference>
<evidence type="ECO:0000313" key="17">
    <source>
        <dbReference type="EMBL" id="PDW00736.1"/>
    </source>
</evidence>
<comment type="subcellular location">
    <subcellularLocation>
        <location evidence="2">Cell membrane</location>
    </subcellularLocation>
    <subcellularLocation>
        <location evidence="3">Membrane raft</location>
        <topology evidence="3">Multi-pass membrane protein</topology>
    </subcellularLocation>
</comment>
<dbReference type="GO" id="GO:0045121">
    <property type="term" value="C:membrane raft"/>
    <property type="evidence" value="ECO:0007669"/>
    <property type="project" value="UniProtKB-SubCell"/>
</dbReference>
<keyword evidence="18" id="KW-1185">Reference proteome</keyword>
<feature type="domain" description="Response regulatory" evidence="15">
    <location>
        <begin position="569"/>
        <end position="686"/>
    </location>
</feature>